<accession>A0A6C0JYL8</accession>
<dbReference type="AlphaFoldDB" id="A0A6C0JYL8"/>
<dbReference type="EMBL" id="MN740699">
    <property type="protein sequence ID" value="QHU08864.1"/>
    <property type="molecule type" value="Genomic_DNA"/>
</dbReference>
<sequence>MLIENKFAGNAVETKQSRIFELLNETDKEFSSVFDLLETLHSKMRPILTDNGSHSLPVKEQAIPQRSEIANIIATNNDKIKDIKSRLIFLLDNIEL</sequence>
<name>A0A6C0JYL8_9ZZZZ</name>
<proteinExistence type="predicted"/>
<evidence type="ECO:0000313" key="1">
    <source>
        <dbReference type="EMBL" id="QHU08864.1"/>
    </source>
</evidence>
<reference evidence="1" key="1">
    <citation type="journal article" date="2020" name="Nature">
        <title>Giant virus diversity and host interactions through global metagenomics.</title>
        <authorList>
            <person name="Schulz F."/>
            <person name="Roux S."/>
            <person name="Paez-Espino D."/>
            <person name="Jungbluth S."/>
            <person name="Walsh D.A."/>
            <person name="Denef V.J."/>
            <person name="McMahon K.D."/>
            <person name="Konstantinidis K.T."/>
            <person name="Eloe-Fadrosh E.A."/>
            <person name="Kyrpides N.C."/>
            <person name="Woyke T."/>
        </authorList>
    </citation>
    <scope>NUCLEOTIDE SEQUENCE</scope>
    <source>
        <strain evidence="1">GVMAG-S-1064190-84</strain>
    </source>
</reference>
<organism evidence="1">
    <name type="scientific">viral metagenome</name>
    <dbReference type="NCBI Taxonomy" id="1070528"/>
    <lineage>
        <taxon>unclassified sequences</taxon>
        <taxon>metagenomes</taxon>
        <taxon>organismal metagenomes</taxon>
    </lineage>
</organism>
<protein>
    <submittedName>
        <fullName evidence="1">Uncharacterized protein</fullName>
    </submittedName>
</protein>